<name>A0A3N4UWM9_9BURK</name>
<keyword evidence="1" id="KW-0732">Signal</keyword>
<proteinExistence type="predicted"/>
<dbReference type="RefSeq" id="WP_124220934.1">
    <property type="nucleotide sequence ID" value="NZ_RKQL01000001.1"/>
</dbReference>
<accession>A0A3N4UWM9</accession>
<evidence type="ECO:0000256" key="1">
    <source>
        <dbReference type="SAM" id="SignalP"/>
    </source>
</evidence>
<feature type="signal peptide" evidence="1">
    <location>
        <begin position="1"/>
        <end position="22"/>
    </location>
</feature>
<organism evidence="2 3">
    <name type="scientific">Tibeticola sediminis</name>
    <dbReference type="NCBI Taxonomy" id="1917811"/>
    <lineage>
        <taxon>Bacteria</taxon>
        <taxon>Pseudomonadati</taxon>
        <taxon>Pseudomonadota</taxon>
        <taxon>Betaproteobacteria</taxon>
        <taxon>Burkholderiales</taxon>
        <taxon>Comamonadaceae</taxon>
        <taxon>Tibeticola</taxon>
    </lineage>
</organism>
<dbReference type="Proteomes" id="UP000272193">
    <property type="component" value="Unassembled WGS sequence"/>
</dbReference>
<protein>
    <recommendedName>
        <fullName evidence="4">YfdX protein</fullName>
    </recommendedName>
</protein>
<reference evidence="2 3" key="1">
    <citation type="submission" date="2018-11" db="EMBL/GenBank/DDBJ databases">
        <title>Genomic Encyclopedia of Type Strains, Phase IV (KMG-IV): sequencing the most valuable type-strain genomes for metagenomic binning, comparative biology and taxonomic classification.</title>
        <authorList>
            <person name="Goeker M."/>
        </authorList>
    </citation>
    <scope>NUCLEOTIDE SEQUENCE [LARGE SCALE GENOMIC DNA]</scope>
    <source>
        <strain evidence="2 3">DSM 101684</strain>
    </source>
</reference>
<feature type="chain" id="PRO_5018247599" description="YfdX protein" evidence="1">
    <location>
        <begin position="23"/>
        <end position="208"/>
    </location>
</feature>
<dbReference type="AlphaFoldDB" id="A0A3N4UWM9"/>
<keyword evidence="3" id="KW-1185">Reference proteome</keyword>
<comment type="caution">
    <text evidence="2">The sequence shown here is derived from an EMBL/GenBank/DDBJ whole genome shotgun (WGS) entry which is preliminary data.</text>
</comment>
<evidence type="ECO:0000313" key="2">
    <source>
        <dbReference type="EMBL" id="RPE73225.1"/>
    </source>
</evidence>
<evidence type="ECO:0000313" key="3">
    <source>
        <dbReference type="Proteomes" id="UP000272193"/>
    </source>
</evidence>
<dbReference type="OrthoDB" id="9133232at2"/>
<dbReference type="EMBL" id="RKQL01000001">
    <property type="protein sequence ID" value="RPE73225.1"/>
    <property type="molecule type" value="Genomic_DNA"/>
</dbReference>
<evidence type="ECO:0008006" key="4">
    <source>
        <dbReference type="Google" id="ProtNLM"/>
    </source>
</evidence>
<sequence>MNKYLITLCAIGALTLSPVCQAQFGGMLGGMLGGKKSEASADLGAQQDQLVRRYVAAGKDVLTANGHFADALGIKAQAVNASATSDSLSAKDIEAQDKVISADAAAVSEALKSGAKLKDAEAKAKYAQGLVALASGVKKYVDMRNDAQGFASGLSSISPLQMGKLQAGAYIVKTLPSSVTNLTSVLHSAVDFAKSNGVEVPKDATSLL</sequence>
<gene>
    <name evidence="2" type="ORF">EDC62_0936</name>
</gene>